<keyword evidence="1" id="KW-0805">Transcription regulation</keyword>
<dbReference type="InterPro" id="IPR036388">
    <property type="entry name" value="WH-like_DNA-bd_sf"/>
</dbReference>
<dbReference type="CDD" id="cd05013">
    <property type="entry name" value="SIS_RpiR"/>
    <property type="match status" value="1"/>
</dbReference>
<dbReference type="PATRIC" id="fig|1423731.3.peg.1373"/>
<evidence type="ECO:0000259" key="4">
    <source>
        <dbReference type="PROSITE" id="PS51071"/>
    </source>
</evidence>
<evidence type="ECO:0000256" key="1">
    <source>
        <dbReference type="ARBA" id="ARBA00023015"/>
    </source>
</evidence>
<name>A0A0R1M8V0_9LACO</name>
<dbReference type="AlphaFoldDB" id="A0A0R1M8V0"/>
<organism evidence="6 7">
    <name type="scientific">Liquorilactobacillus capillatus DSM 19910</name>
    <dbReference type="NCBI Taxonomy" id="1423731"/>
    <lineage>
        <taxon>Bacteria</taxon>
        <taxon>Bacillati</taxon>
        <taxon>Bacillota</taxon>
        <taxon>Bacilli</taxon>
        <taxon>Lactobacillales</taxon>
        <taxon>Lactobacillaceae</taxon>
        <taxon>Liquorilactobacillus</taxon>
    </lineage>
</organism>
<dbReference type="GO" id="GO:0003700">
    <property type="term" value="F:DNA-binding transcription factor activity"/>
    <property type="evidence" value="ECO:0007669"/>
    <property type="project" value="InterPro"/>
</dbReference>
<dbReference type="Pfam" id="PF01380">
    <property type="entry name" value="SIS"/>
    <property type="match status" value="1"/>
</dbReference>
<dbReference type="InterPro" id="IPR046348">
    <property type="entry name" value="SIS_dom_sf"/>
</dbReference>
<feature type="domain" description="SIS" evidence="5">
    <location>
        <begin position="127"/>
        <end position="267"/>
    </location>
</feature>
<keyword evidence="3" id="KW-0804">Transcription</keyword>
<evidence type="ECO:0000256" key="3">
    <source>
        <dbReference type="ARBA" id="ARBA00023163"/>
    </source>
</evidence>
<keyword evidence="2" id="KW-0238">DNA-binding</keyword>
<dbReference type="SUPFAM" id="SSF46689">
    <property type="entry name" value="Homeodomain-like"/>
    <property type="match status" value="1"/>
</dbReference>
<dbReference type="SUPFAM" id="SSF53697">
    <property type="entry name" value="SIS domain"/>
    <property type="match status" value="1"/>
</dbReference>
<dbReference type="InterPro" id="IPR001347">
    <property type="entry name" value="SIS_dom"/>
</dbReference>
<dbReference type="InterPro" id="IPR047640">
    <property type="entry name" value="RpiR-like"/>
</dbReference>
<evidence type="ECO:0000256" key="2">
    <source>
        <dbReference type="ARBA" id="ARBA00023125"/>
    </source>
</evidence>
<dbReference type="Proteomes" id="UP000051621">
    <property type="component" value="Unassembled WGS sequence"/>
</dbReference>
<dbReference type="InterPro" id="IPR009057">
    <property type="entry name" value="Homeodomain-like_sf"/>
</dbReference>
<dbReference type="Pfam" id="PF01418">
    <property type="entry name" value="HTH_6"/>
    <property type="match status" value="1"/>
</dbReference>
<dbReference type="GO" id="GO:1901135">
    <property type="term" value="P:carbohydrate derivative metabolic process"/>
    <property type="evidence" value="ECO:0007669"/>
    <property type="project" value="InterPro"/>
</dbReference>
<evidence type="ECO:0000259" key="5">
    <source>
        <dbReference type="PROSITE" id="PS51464"/>
    </source>
</evidence>
<dbReference type="InterPro" id="IPR035472">
    <property type="entry name" value="RpiR-like_SIS"/>
</dbReference>
<dbReference type="PROSITE" id="PS51071">
    <property type="entry name" value="HTH_RPIR"/>
    <property type="match status" value="1"/>
</dbReference>
<comment type="caution">
    <text evidence="6">The sequence shown here is derived from an EMBL/GenBank/DDBJ whole genome shotgun (WGS) entry which is preliminary data.</text>
</comment>
<dbReference type="Gene3D" id="3.40.50.10490">
    <property type="entry name" value="Glucose-6-phosphate isomerase like protein, domain 1"/>
    <property type="match status" value="1"/>
</dbReference>
<dbReference type="EMBL" id="AZEF01000027">
    <property type="protein sequence ID" value="KRL01194.1"/>
    <property type="molecule type" value="Genomic_DNA"/>
</dbReference>
<dbReference type="GO" id="GO:0097367">
    <property type="term" value="F:carbohydrate derivative binding"/>
    <property type="evidence" value="ECO:0007669"/>
    <property type="project" value="InterPro"/>
</dbReference>
<dbReference type="GO" id="GO:0003677">
    <property type="term" value="F:DNA binding"/>
    <property type="evidence" value="ECO:0007669"/>
    <property type="project" value="UniProtKB-KW"/>
</dbReference>
<dbReference type="InterPro" id="IPR000281">
    <property type="entry name" value="HTH_RpiR"/>
</dbReference>
<dbReference type="PANTHER" id="PTHR30514">
    <property type="entry name" value="GLUCOKINASE"/>
    <property type="match status" value="1"/>
</dbReference>
<protein>
    <submittedName>
        <fullName evidence="6">RpiR family transcriptional regulator</fullName>
    </submittedName>
</protein>
<dbReference type="Gene3D" id="1.10.10.10">
    <property type="entry name" value="Winged helix-like DNA-binding domain superfamily/Winged helix DNA-binding domain"/>
    <property type="match status" value="1"/>
</dbReference>
<evidence type="ECO:0000313" key="7">
    <source>
        <dbReference type="Proteomes" id="UP000051621"/>
    </source>
</evidence>
<feature type="domain" description="HTH rpiR-type" evidence="4">
    <location>
        <begin position="9"/>
        <end position="85"/>
    </location>
</feature>
<dbReference type="PANTHER" id="PTHR30514:SF1">
    <property type="entry name" value="HTH-TYPE TRANSCRIPTIONAL REGULATOR HEXR-RELATED"/>
    <property type="match status" value="1"/>
</dbReference>
<reference evidence="6 7" key="1">
    <citation type="journal article" date="2015" name="Genome Announc.">
        <title>Expanding the biotechnology potential of lactobacilli through comparative genomics of 213 strains and associated genera.</title>
        <authorList>
            <person name="Sun Z."/>
            <person name="Harris H.M."/>
            <person name="McCann A."/>
            <person name="Guo C."/>
            <person name="Argimon S."/>
            <person name="Zhang W."/>
            <person name="Yang X."/>
            <person name="Jeffery I.B."/>
            <person name="Cooney J.C."/>
            <person name="Kagawa T.F."/>
            <person name="Liu W."/>
            <person name="Song Y."/>
            <person name="Salvetti E."/>
            <person name="Wrobel A."/>
            <person name="Rasinkangas P."/>
            <person name="Parkhill J."/>
            <person name="Rea M.C."/>
            <person name="O'Sullivan O."/>
            <person name="Ritari J."/>
            <person name="Douillard F.P."/>
            <person name="Paul Ross R."/>
            <person name="Yang R."/>
            <person name="Briner A.E."/>
            <person name="Felis G.E."/>
            <person name="de Vos W.M."/>
            <person name="Barrangou R."/>
            <person name="Klaenhammer T.R."/>
            <person name="Caufield P.W."/>
            <person name="Cui Y."/>
            <person name="Zhang H."/>
            <person name="O'Toole P.W."/>
        </authorList>
    </citation>
    <scope>NUCLEOTIDE SEQUENCE [LARGE SCALE GENOMIC DNA]</scope>
    <source>
        <strain evidence="6 7">DSM 19910</strain>
    </source>
</reference>
<keyword evidence="7" id="KW-1185">Reference proteome</keyword>
<accession>A0A0R1M8V0</accession>
<evidence type="ECO:0000313" key="6">
    <source>
        <dbReference type="EMBL" id="KRL01194.1"/>
    </source>
</evidence>
<proteinExistence type="predicted"/>
<gene>
    <name evidence="6" type="ORF">FC81_GL001335</name>
</gene>
<dbReference type="STRING" id="1423731.FC81_GL001335"/>
<sequence>MGEKMNSEVNIIDFIYSKVNGMTKTDQKIAQVVLADPAGIINDTILKLAKKAQVSEASVSRFCRNLNLAGFHEFKMQLAKVATDENSYYRKIDSRNSSQALESIKDNKIAEITNTMMQVSPSTIDKVLDIIQKASIVQIAAEGDTYPVVADAIYKFNQSGFLTIGSESWETSVAQTLNLNKQAVLMVISNSGETRSLLKQIDIARQRGIKIIAITNRADSPIALKADLHLTTAVRQRVLQAEYYFSRVAAMTVIESLYLLLLAKDKERLNHIREHEEIISNKKI</sequence>
<dbReference type="PROSITE" id="PS51464">
    <property type="entry name" value="SIS"/>
    <property type="match status" value="1"/>
</dbReference>